<reference evidence="4 5" key="1">
    <citation type="submission" date="2016-06" db="EMBL/GenBank/DDBJ databases">
        <authorList>
            <person name="Kjaerup R.B."/>
            <person name="Dalgaard T.S."/>
            <person name="Juul-Madsen H.R."/>
        </authorList>
    </citation>
    <scope>NUCLEOTIDE SEQUENCE [LARGE SCALE GENOMIC DNA]</scope>
    <source>
        <strain evidence="4 5">852002-51834_SCH5396731</strain>
    </source>
</reference>
<evidence type="ECO:0000259" key="3">
    <source>
        <dbReference type="PROSITE" id="PS50125"/>
    </source>
</evidence>
<dbReference type="Pfam" id="PF13191">
    <property type="entry name" value="AAA_16"/>
    <property type="match status" value="1"/>
</dbReference>
<dbReference type="AlphaFoldDB" id="A0A1A0V7M6"/>
<keyword evidence="1" id="KW-0547">Nucleotide-binding</keyword>
<dbReference type="InterPro" id="IPR041664">
    <property type="entry name" value="AAA_16"/>
</dbReference>
<evidence type="ECO:0000256" key="1">
    <source>
        <dbReference type="ARBA" id="ARBA00022741"/>
    </source>
</evidence>
<evidence type="ECO:0000256" key="2">
    <source>
        <dbReference type="ARBA" id="ARBA00022840"/>
    </source>
</evidence>
<dbReference type="GO" id="GO:0004016">
    <property type="term" value="F:adenylate cyclase activity"/>
    <property type="evidence" value="ECO:0007669"/>
    <property type="project" value="TreeGrafter"/>
</dbReference>
<name>A0A1A0V7M6_9MYCO</name>
<dbReference type="GO" id="GO:0009190">
    <property type="term" value="P:cyclic nucleotide biosynthetic process"/>
    <property type="evidence" value="ECO:0007669"/>
    <property type="project" value="InterPro"/>
</dbReference>
<dbReference type="SUPFAM" id="SSF52540">
    <property type="entry name" value="P-loop containing nucleoside triphosphate hydrolases"/>
    <property type="match status" value="1"/>
</dbReference>
<organism evidence="4 5">
    <name type="scientific">Mycobacterium colombiense</name>
    <dbReference type="NCBI Taxonomy" id="339268"/>
    <lineage>
        <taxon>Bacteria</taxon>
        <taxon>Bacillati</taxon>
        <taxon>Actinomycetota</taxon>
        <taxon>Actinomycetes</taxon>
        <taxon>Mycobacteriales</taxon>
        <taxon>Mycobacteriaceae</taxon>
        <taxon>Mycobacterium</taxon>
        <taxon>Mycobacterium avium complex (MAC)</taxon>
    </lineage>
</organism>
<evidence type="ECO:0000313" key="4">
    <source>
        <dbReference type="EMBL" id="OBB79226.1"/>
    </source>
</evidence>
<dbReference type="InterPro" id="IPR027417">
    <property type="entry name" value="P-loop_NTPase"/>
</dbReference>
<dbReference type="Pfam" id="PF00211">
    <property type="entry name" value="Guanylate_cyc"/>
    <property type="match status" value="1"/>
</dbReference>
<dbReference type="InterPro" id="IPR001054">
    <property type="entry name" value="A/G_cyclase"/>
</dbReference>
<comment type="caution">
    <text evidence="4">The sequence shown here is derived from an EMBL/GenBank/DDBJ whole genome shotgun (WGS) entry which is preliminary data.</text>
</comment>
<dbReference type="PANTHER" id="PTHR16305:SF28">
    <property type="entry name" value="GUANYLATE CYCLASE DOMAIN-CONTAINING PROTEIN"/>
    <property type="match status" value="1"/>
</dbReference>
<dbReference type="PANTHER" id="PTHR16305">
    <property type="entry name" value="TESTICULAR SOLUBLE ADENYLYL CYCLASE"/>
    <property type="match status" value="1"/>
</dbReference>
<dbReference type="EMBL" id="LZSX01000098">
    <property type="protein sequence ID" value="OBB79226.1"/>
    <property type="molecule type" value="Genomic_DNA"/>
</dbReference>
<sequence length="1102" mass="120032">MAAPVEMIAVLFTDLVASTELASRVGPERAEELRVEHFALLRKAIAGTNGTEVKNTGDGVMVVFPSAAAAVACAMAVQQHHEVRNRRAGEQLLVRVGISLGDAIRDEGDYFGPPVVEAARLCAKASPGQVLLTDLTRMMVGRRGDHSFCSVGELELKGLPKPVTACELAWEPLVAAMTPLPPRLRVLPETAYVGREDIRARLAEVRLKAEAGARQLVLIAGEPGIGKTRLASYVALEAHSEGAIVLYGHCDEELAASYQPWVQALQGLVEHCPIEVLEEHVVDHGGELRRLVPELARRISDVPGPQVSDPETERYLLFAAIVGLLQRAGAEQLVVLLDDLHWADKPSLQLLKHVISNMVDARLLVMCTYRDTDIGADHPLTSLLADLRREQGVEWVRLDGLVQDEVESLIAAAAGHDLDAAGLKLAEAVRRESDGNPFFVTEILRHLLESGAIAQGADGRYVVTTRIGELGIPRSVRDVIGQRIRRLGQDAVGALSAAAIIGREFDLELLSSVTDRGEDELLDSLEAAVAGSVLRESPQTPGRFIFTHALINHTLYEDLSRTRRARLHTRIAEAIEHTYGENSDERLGQLAYHWAAATQSVNPAKAISYARRAGERALAQLAPDEALRWFAQALDQLGTAAGASDADRCDLMILIGEAQRQAGESAYRETLLAAGEIAQQMGDRDRIARAALPNTRGWASWAAFDTERVEALQMAINALPAGSAYLPRLLAQLASEVCFDWDFATRVRPLIDEALELARRDADQHVLAHVLGLVSAALLVRPDMVAERMRLTAELLSLTDALGDPFRGCTGAALRCVAAIEIADIDEAHECAGRVRRLSEKTNQPWLKWIALFLATLEAQIPGKLKLTERLARDALAVGRDIGVLDVFLFYGAPMSYVRWEQGRLEEIIDGHLHAHEVMPGVSSIPAVAAFFLAELGRIEEANNRLDVVAQAGFESLNYDNFLLFALTNWGLTAVRVGNRQATATIYELLSPYHSHLINPIGMAFWSAHTILGHLAGALGRFDDADEHFSAASSVHERIGAPLFEARNLLYWAQMLLTRNTQDDAVRALDMLERASSTAQELGALAIVRDATQLITTAQAPA</sequence>
<dbReference type="InterPro" id="IPR029787">
    <property type="entry name" value="Nucleotide_cyclase"/>
</dbReference>
<dbReference type="Gene3D" id="1.25.40.10">
    <property type="entry name" value="Tetratricopeptide repeat domain"/>
    <property type="match status" value="1"/>
</dbReference>
<feature type="domain" description="Guanylate cyclase" evidence="3">
    <location>
        <begin position="9"/>
        <end position="122"/>
    </location>
</feature>
<dbReference type="GO" id="GO:0005524">
    <property type="term" value="F:ATP binding"/>
    <property type="evidence" value="ECO:0007669"/>
    <property type="project" value="UniProtKB-KW"/>
</dbReference>
<dbReference type="Gene3D" id="3.30.70.1230">
    <property type="entry name" value="Nucleotide cyclase"/>
    <property type="match status" value="1"/>
</dbReference>
<dbReference type="PROSITE" id="PS50125">
    <property type="entry name" value="GUANYLATE_CYCLASE_2"/>
    <property type="match status" value="1"/>
</dbReference>
<gene>
    <name evidence="4" type="ORF">A5760_21070</name>
</gene>
<dbReference type="InterPro" id="IPR011990">
    <property type="entry name" value="TPR-like_helical_dom_sf"/>
</dbReference>
<dbReference type="Proteomes" id="UP000091914">
    <property type="component" value="Unassembled WGS sequence"/>
</dbReference>
<dbReference type="GO" id="GO:0035556">
    <property type="term" value="P:intracellular signal transduction"/>
    <property type="evidence" value="ECO:0007669"/>
    <property type="project" value="InterPro"/>
</dbReference>
<dbReference type="GO" id="GO:0005737">
    <property type="term" value="C:cytoplasm"/>
    <property type="evidence" value="ECO:0007669"/>
    <property type="project" value="TreeGrafter"/>
</dbReference>
<protein>
    <recommendedName>
        <fullName evidence="3">Guanylate cyclase domain-containing protein</fullName>
    </recommendedName>
</protein>
<evidence type="ECO:0000313" key="5">
    <source>
        <dbReference type="Proteomes" id="UP000091914"/>
    </source>
</evidence>
<keyword evidence="2" id="KW-0067">ATP-binding</keyword>
<dbReference type="CDD" id="cd07302">
    <property type="entry name" value="CHD"/>
    <property type="match status" value="1"/>
</dbReference>
<dbReference type="SUPFAM" id="SSF55073">
    <property type="entry name" value="Nucleotide cyclase"/>
    <property type="match status" value="1"/>
</dbReference>
<accession>A0A1A0V7M6</accession>
<dbReference type="SMART" id="SM00044">
    <property type="entry name" value="CYCc"/>
    <property type="match status" value="1"/>
</dbReference>
<dbReference type="Gene3D" id="3.40.50.300">
    <property type="entry name" value="P-loop containing nucleotide triphosphate hydrolases"/>
    <property type="match status" value="1"/>
</dbReference>
<proteinExistence type="predicted"/>